<name>A0A0B7FQ80_THACB</name>
<accession>A0A0B7FQ80</accession>
<dbReference type="Proteomes" id="UP000059188">
    <property type="component" value="Unassembled WGS sequence"/>
</dbReference>
<dbReference type="AlphaFoldDB" id="A0A0B7FQ80"/>
<organism evidence="1 2">
    <name type="scientific">Thanatephorus cucumeris (strain AG1-IB / isolate 7/3/14)</name>
    <name type="common">Lettuce bottom rot fungus</name>
    <name type="synonym">Rhizoctonia solani</name>
    <dbReference type="NCBI Taxonomy" id="1108050"/>
    <lineage>
        <taxon>Eukaryota</taxon>
        <taxon>Fungi</taxon>
        <taxon>Dikarya</taxon>
        <taxon>Basidiomycota</taxon>
        <taxon>Agaricomycotina</taxon>
        <taxon>Agaricomycetes</taxon>
        <taxon>Cantharellales</taxon>
        <taxon>Ceratobasidiaceae</taxon>
        <taxon>Rhizoctonia</taxon>
        <taxon>Rhizoctonia solani AG-1</taxon>
    </lineage>
</organism>
<gene>
    <name evidence="1" type="ORF">RSOLAG1IB_09046</name>
</gene>
<sequence>MTFDFCHTPTWRSRTPDALQGSLVELGCGLIYDPHALGRTATHKILLVLSRNMISIGEDCARLALAPLGRLRYEIGFRAQLPASLNRLREGTIQDVL</sequence>
<evidence type="ECO:0000313" key="2">
    <source>
        <dbReference type="Proteomes" id="UP000059188"/>
    </source>
</evidence>
<evidence type="ECO:0000313" key="1">
    <source>
        <dbReference type="EMBL" id="CEL59059.1"/>
    </source>
</evidence>
<keyword evidence="2" id="KW-1185">Reference proteome</keyword>
<proteinExistence type="predicted"/>
<protein>
    <submittedName>
        <fullName evidence="1">Uncharacterized protein</fullName>
    </submittedName>
</protein>
<dbReference type="EMBL" id="LN679137">
    <property type="protein sequence ID" value="CEL59059.1"/>
    <property type="molecule type" value="Genomic_DNA"/>
</dbReference>
<reference evidence="1 2" key="1">
    <citation type="submission" date="2014-11" db="EMBL/GenBank/DDBJ databases">
        <authorList>
            <person name="Wibberg Daniel"/>
        </authorList>
    </citation>
    <scope>NUCLEOTIDE SEQUENCE [LARGE SCALE GENOMIC DNA]</scope>
    <source>
        <strain evidence="1">Rhizoctonia solani AG1-IB 7/3/14</strain>
    </source>
</reference>